<dbReference type="SUPFAM" id="SSF53178">
    <property type="entry name" value="Peptidyl-tRNA hydrolase-like"/>
    <property type="match status" value="1"/>
</dbReference>
<dbReference type="AlphaFoldDB" id="A0A507B6Z1"/>
<proteinExistence type="inferred from homology"/>
<dbReference type="OrthoDB" id="1711136at2759"/>
<evidence type="ECO:0000313" key="7">
    <source>
        <dbReference type="EMBL" id="TPX12821.1"/>
    </source>
</evidence>
<keyword evidence="4" id="KW-0694">RNA-binding</keyword>
<dbReference type="InParanoid" id="A0A507B6Z1"/>
<dbReference type="EC" id="3.1.1.29" evidence="1"/>
<feature type="region of interest" description="Disordered" evidence="6">
    <location>
        <begin position="40"/>
        <end position="59"/>
    </location>
</feature>
<dbReference type="InterPro" id="IPR001328">
    <property type="entry name" value="Pept_tRNA_hydro"/>
</dbReference>
<keyword evidence="2" id="KW-0820">tRNA-binding</keyword>
<protein>
    <recommendedName>
        <fullName evidence="1">peptidyl-tRNA hydrolase</fullName>
        <ecNumber evidence="1">3.1.1.29</ecNumber>
    </recommendedName>
</protein>
<evidence type="ECO:0000313" key="8">
    <source>
        <dbReference type="Proteomes" id="UP000319257"/>
    </source>
</evidence>
<dbReference type="PANTHER" id="PTHR17224:SF1">
    <property type="entry name" value="PEPTIDYL-TRNA HYDROLASE"/>
    <property type="match status" value="1"/>
</dbReference>
<dbReference type="PROSITE" id="PS01196">
    <property type="entry name" value="PEPT_TRNA_HYDROL_2"/>
    <property type="match status" value="1"/>
</dbReference>
<dbReference type="STRING" id="1093900.A0A507B6Z1"/>
<gene>
    <name evidence="7" type="ORF">E0L32_006701</name>
</gene>
<dbReference type="PANTHER" id="PTHR17224">
    <property type="entry name" value="PEPTIDYL-TRNA HYDROLASE"/>
    <property type="match status" value="1"/>
</dbReference>
<dbReference type="GO" id="GO:0000049">
    <property type="term" value="F:tRNA binding"/>
    <property type="evidence" value="ECO:0007669"/>
    <property type="project" value="UniProtKB-KW"/>
</dbReference>
<dbReference type="GO" id="GO:0004045">
    <property type="term" value="F:peptidyl-tRNA hydrolase activity"/>
    <property type="evidence" value="ECO:0007669"/>
    <property type="project" value="UniProtKB-EC"/>
</dbReference>
<keyword evidence="3" id="KW-0378">Hydrolase</keyword>
<comment type="caution">
    <text evidence="7">The sequence shown here is derived from an EMBL/GenBank/DDBJ whole genome shotgun (WGS) entry which is preliminary data.</text>
</comment>
<dbReference type="FunCoup" id="A0A507B6Z1">
    <property type="interactions" value="100"/>
</dbReference>
<dbReference type="Proteomes" id="UP000319257">
    <property type="component" value="Unassembled WGS sequence"/>
</dbReference>
<evidence type="ECO:0000256" key="4">
    <source>
        <dbReference type="ARBA" id="ARBA00022884"/>
    </source>
</evidence>
<keyword evidence="8" id="KW-1185">Reference proteome</keyword>
<evidence type="ECO:0000256" key="2">
    <source>
        <dbReference type="ARBA" id="ARBA00022555"/>
    </source>
</evidence>
<dbReference type="InterPro" id="IPR036416">
    <property type="entry name" value="Pept_tRNA_hydro_sf"/>
</dbReference>
<accession>A0A507B6Z1</accession>
<name>A0A507B6Z1_9PEZI</name>
<organism evidence="7 8">
    <name type="scientific">Thyridium curvatum</name>
    <dbReference type="NCBI Taxonomy" id="1093900"/>
    <lineage>
        <taxon>Eukaryota</taxon>
        <taxon>Fungi</taxon>
        <taxon>Dikarya</taxon>
        <taxon>Ascomycota</taxon>
        <taxon>Pezizomycotina</taxon>
        <taxon>Sordariomycetes</taxon>
        <taxon>Sordariomycetidae</taxon>
        <taxon>Thyridiales</taxon>
        <taxon>Thyridiaceae</taxon>
        <taxon>Thyridium</taxon>
    </lineage>
</organism>
<dbReference type="InterPro" id="IPR018171">
    <property type="entry name" value="Pept_tRNA_hydro_CS"/>
</dbReference>
<dbReference type="Gene3D" id="3.40.50.1470">
    <property type="entry name" value="Peptidyl-tRNA hydrolase"/>
    <property type="match status" value="1"/>
</dbReference>
<evidence type="ECO:0000256" key="5">
    <source>
        <dbReference type="ARBA" id="ARBA00038063"/>
    </source>
</evidence>
<dbReference type="EMBL" id="SKBQ01000039">
    <property type="protein sequence ID" value="TPX12821.1"/>
    <property type="molecule type" value="Genomic_DNA"/>
</dbReference>
<dbReference type="Pfam" id="PF01195">
    <property type="entry name" value="Pept_tRNA_hydro"/>
    <property type="match status" value="1"/>
</dbReference>
<reference evidence="7 8" key="1">
    <citation type="submission" date="2019-06" db="EMBL/GenBank/DDBJ databases">
        <title>Draft genome sequence of the filamentous fungus Phialemoniopsis curvata isolated from diesel fuel.</title>
        <authorList>
            <person name="Varaljay V.A."/>
            <person name="Lyon W.J."/>
            <person name="Crouch A.L."/>
            <person name="Drake C.E."/>
            <person name="Hollomon J.M."/>
            <person name="Nadeau L.J."/>
            <person name="Nunn H.S."/>
            <person name="Stevenson B.S."/>
            <person name="Bojanowski C.L."/>
            <person name="Crookes-Goodson W.J."/>
        </authorList>
    </citation>
    <scope>NUCLEOTIDE SEQUENCE [LARGE SCALE GENOMIC DNA]</scope>
    <source>
        <strain evidence="7 8">D216</strain>
    </source>
</reference>
<sequence length="213" mass="23985">MFSPHFLVVSLGNPAPYLDTLHSAGHIVLDALQQQLRDAQPPFASERRGKKSCQTSNGPKYTLVKSPTLMNVCGPWLAKTWKETLADQNLTPEELGLVLVHDDLEEDLGVVKIRKWDRSHRGHNGVKSVNASLRGADYKGARWARISVGIGRPGERDRSTVSDYVLRRTTQRERSVLAEQGCTGVLERLLELEAQWEQDVKQKQRLEEGQPRL</sequence>
<evidence type="ECO:0000256" key="6">
    <source>
        <dbReference type="SAM" id="MobiDB-lite"/>
    </source>
</evidence>
<dbReference type="RefSeq" id="XP_030994532.1">
    <property type="nucleotide sequence ID" value="XM_031141363.1"/>
</dbReference>
<evidence type="ECO:0000256" key="3">
    <source>
        <dbReference type="ARBA" id="ARBA00022801"/>
    </source>
</evidence>
<evidence type="ECO:0000256" key="1">
    <source>
        <dbReference type="ARBA" id="ARBA00013260"/>
    </source>
</evidence>
<comment type="similarity">
    <text evidence="5">Belongs to the PTH family.</text>
</comment>
<dbReference type="GeneID" id="41974148"/>